<dbReference type="GO" id="GO:0006950">
    <property type="term" value="P:response to stress"/>
    <property type="evidence" value="ECO:0007669"/>
    <property type="project" value="TreeGrafter"/>
</dbReference>
<keyword evidence="6" id="KW-1185">Reference proteome</keyword>
<dbReference type="SMART" id="SM00347">
    <property type="entry name" value="HTH_MARR"/>
    <property type="match status" value="1"/>
</dbReference>
<dbReference type="PANTHER" id="PTHR33164">
    <property type="entry name" value="TRANSCRIPTIONAL REGULATOR, MARR FAMILY"/>
    <property type="match status" value="1"/>
</dbReference>
<accession>A0A1T2X0K4</accession>
<evidence type="ECO:0000313" key="6">
    <source>
        <dbReference type="Proteomes" id="UP000190188"/>
    </source>
</evidence>
<dbReference type="PROSITE" id="PS01117">
    <property type="entry name" value="HTH_MARR_1"/>
    <property type="match status" value="1"/>
</dbReference>
<dbReference type="InterPro" id="IPR036388">
    <property type="entry name" value="WH-like_DNA-bd_sf"/>
</dbReference>
<proteinExistence type="predicted"/>
<evidence type="ECO:0000256" key="1">
    <source>
        <dbReference type="ARBA" id="ARBA00023015"/>
    </source>
</evidence>
<protein>
    <recommendedName>
        <fullName evidence="4">HTH marR-type domain-containing protein</fullName>
    </recommendedName>
</protein>
<dbReference type="Proteomes" id="UP000190188">
    <property type="component" value="Unassembled WGS sequence"/>
</dbReference>
<dbReference type="Gene3D" id="1.10.10.10">
    <property type="entry name" value="Winged helix-like DNA-binding domain superfamily/Winged helix DNA-binding domain"/>
    <property type="match status" value="1"/>
</dbReference>
<dbReference type="STRING" id="1324314.BVG16_29150"/>
<keyword evidence="3" id="KW-0804">Transcription</keyword>
<evidence type="ECO:0000256" key="2">
    <source>
        <dbReference type="ARBA" id="ARBA00023125"/>
    </source>
</evidence>
<sequence>MISLDEKSKLAARVLESYWNISKATIKMAQSNAASFGMTLQQMSILKTLLASPDLTLKELTGRLVSSKSTLSVNINGLVQAGLVIREIPKENRREVKLTLTDKGKELARRIISNAVSSRVMMKVLDRLSEEDVQSIVRINTEVLNHLGESPESPFTKL</sequence>
<feature type="domain" description="HTH marR-type" evidence="4">
    <location>
        <begin position="7"/>
        <end position="145"/>
    </location>
</feature>
<evidence type="ECO:0000259" key="4">
    <source>
        <dbReference type="PROSITE" id="PS50995"/>
    </source>
</evidence>
<dbReference type="PROSITE" id="PS50995">
    <property type="entry name" value="HTH_MARR_2"/>
    <property type="match status" value="1"/>
</dbReference>
<comment type="caution">
    <text evidence="5">The sequence shown here is derived from an EMBL/GenBank/DDBJ whole genome shotgun (WGS) entry which is preliminary data.</text>
</comment>
<dbReference type="SUPFAM" id="SSF46785">
    <property type="entry name" value="Winged helix' DNA-binding domain"/>
    <property type="match status" value="1"/>
</dbReference>
<reference evidence="5 6" key="1">
    <citation type="submission" date="2017-01" db="EMBL/GenBank/DDBJ databases">
        <title>Genome analysis of Paenibacillus selenitrireducens ES3-24.</title>
        <authorList>
            <person name="Xu D."/>
            <person name="Yao R."/>
            <person name="Zheng S."/>
        </authorList>
    </citation>
    <scope>NUCLEOTIDE SEQUENCE [LARGE SCALE GENOMIC DNA]</scope>
    <source>
        <strain evidence="5 6">ES3-24</strain>
    </source>
</reference>
<dbReference type="EMBL" id="MSZX01000018">
    <property type="protein sequence ID" value="OPA73400.1"/>
    <property type="molecule type" value="Genomic_DNA"/>
</dbReference>
<name>A0A1T2X0K4_9BACL</name>
<gene>
    <name evidence="5" type="ORF">BVG16_29150</name>
</gene>
<dbReference type="AlphaFoldDB" id="A0A1T2X0K4"/>
<dbReference type="OrthoDB" id="2352979at2"/>
<organism evidence="5 6">
    <name type="scientific">Paenibacillus selenitireducens</name>
    <dbReference type="NCBI Taxonomy" id="1324314"/>
    <lineage>
        <taxon>Bacteria</taxon>
        <taxon>Bacillati</taxon>
        <taxon>Bacillota</taxon>
        <taxon>Bacilli</taxon>
        <taxon>Bacillales</taxon>
        <taxon>Paenibacillaceae</taxon>
        <taxon>Paenibacillus</taxon>
    </lineage>
</organism>
<keyword evidence="1" id="KW-0805">Transcription regulation</keyword>
<dbReference type="RefSeq" id="WP_158081834.1">
    <property type="nucleotide sequence ID" value="NZ_MSZX01000018.1"/>
</dbReference>
<dbReference type="GO" id="GO:0003677">
    <property type="term" value="F:DNA binding"/>
    <property type="evidence" value="ECO:0007669"/>
    <property type="project" value="UniProtKB-KW"/>
</dbReference>
<keyword evidence="2" id="KW-0238">DNA-binding</keyword>
<dbReference type="InterPro" id="IPR000835">
    <property type="entry name" value="HTH_MarR-typ"/>
</dbReference>
<dbReference type="Pfam" id="PF01047">
    <property type="entry name" value="MarR"/>
    <property type="match status" value="1"/>
</dbReference>
<dbReference type="InterPro" id="IPR023187">
    <property type="entry name" value="Tscrpt_reg_MarR-type_CS"/>
</dbReference>
<dbReference type="InterPro" id="IPR036390">
    <property type="entry name" value="WH_DNA-bd_sf"/>
</dbReference>
<evidence type="ECO:0000256" key="3">
    <source>
        <dbReference type="ARBA" id="ARBA00023163"/>
    </source>
</evidence>
<dbReference type="PRINTS" id="PR00598">
    <property type="entry name" value="HTHMARR"/>
</dbReference>
<dbReference type="PANTHER" id="PTHR33164:SF99">
    <property type="entry name" value="MARR FAMILY REGULATORY PROTEIN"/>
    <property type="match status" value="1"/>
</dbReference>
<evidence type="ECO:0000313" key="5">
    <source>
        <dbReference type="EMBL" id="OPA73400.1"/>
    </source>
</evidence>
<dbReference type="InterPro" id="IPR039422">
    <property type="entry name" value="MarR/SlyA-like"/>
</dbReference>
<dbReference type="GO" id="GO:0003700">
    <property type="term" value="F:DNA-binding transcription factor activity"/>
    <property type="evidence" value="ECO:0007669"/>
    <property type="project" value="InterPro"/>
</dbReference>